<feature type="domain" description="Peptidase C1A papain C-terminal" evidence="2">
    <location>
        <begin position="69"/>
        <end position="288"/>
    </location>
</feature>
<evidence type="ECO:0000259" key="2">
    <source>
        <dbReference type="SMART" id="SM00645"/>
    </source>
</evidence>
<dbReference type="SMART" id="SM00645">
    <property type="entry name" value="Pept_C1"/>
    <property type="match status" value="1"/>
</dbReference>
<evidence type="ECO:0000313" key="5">
    <source>
        <dbReference type="Proteomes" id="UP001642409"/>
    </source>
</evidence>
<comment type="similarity">
    <text evidence="1">Belongs to the peptidase C1 family.</text>
</comment>
<dbReference type="InterPro" id="IPR038765">
    <property type="entry name" value="Papain-like_cys_pep_sf"/>
</dbReference>
<dbReference type="InterPro" id="IPR000668">
    <property type="entry name" value="Peptidase_C1A_C"/>
</dbReference>
<sequence>MFVIATAFAEEYHSHRVLEMLKNIPDMTWTPSIPERFKGYTIEDMKSVYSQKTMPKHTAQNVTYRAVDLPTTFSWLEQKPECLKVRDQGSCGSCWAMSAVGSFSDNRCIQGKDATRVTYSEQYEISCDHIDRGCEGGNLHFDVSFMKKNGVPTDKCVSYKSGNDGRKRACPTKCDDGSAIPAHFKIDKYENVCHGEESIMAALTKGTVQTGFTVYSDFNYYTSGIYQHKFGAIEGGHAVVIVGYGEQNGVKYWDVRNSWGPAWGEKGYFRIMNSDRWVCLWRNAYIRISSVQDGLCNILLWIYKYVSFALAFSCEVELLYFISLKCHLSCQFFEQLFCKWLNSFLTTG</sequence>
<accession>A0AA86QWX1</accession>
<comment type="caution">
    <text evidence="3">The sequence shown here is derived from an EMBL/GenBank/DDBJ whole genome shotgun (WGS) entry which is preliminary data.</text>
</comment>
<dbReference type="Gene3D" id="3.90.70.10">
    <property type="entry name" value="Cysteine proteinases"/>
    <property type="match status" value="1"/>
</dbReference>
<dbReference type="PROSITE" id="PS00139">
    <property type="entry name" value="THIOL_PROTEASE_CYS"/>
    <property type="match status" value="1"/>
</dbReference>
<reference evidence="4 5" key="2">
    <citation type="submission" date="2024-07" db="EMBL/GenBank/DDBJ databases">
        <authorList>
            <person name="Akdeniz Z."/>
        </authorList>
    </citation>
    <scope>NUCLEOTIDE SEQUENCE [LARGE SCALE GENOMIC DNA]</scope>
</reference>
<dbReference type="AlphaFoldDB" id="A0AA86QWX1"/>
<dbReference type="InterPro" id="IPR000169">
    <property type="entry name" value="Pept_cys_AS"/>
</dbReference>
<dbReference type="EMBL" id="CAXDID020000120">
    <property type="protein sequence ID" value="CAL6031461.1"/>
    <property type="molecule type" value="Genomic_DNA"/>
</dbReference>
<name>A0AA86QWX1_9EUKA</name>
<reference evidence="3" key="1">
    <citation type="submission" date="2023-06" db="EMBL/GenBank/DDBJ databases">
        <authorList>
            <person name="Kurt Z."/>
        </authorList>
    </citation>
    <scope>NUCLEOTIDE SEQUENCE</scope>
</reference>
<gene>
    <name evidence="4" type="ORF">HINF_LOCUS34012</name>
    <name evidence="3" type="ORF">HINF_LOCUS50441</name>
</gene>
<organism evidence="3">
    <name type="scientific">Hexamita inflata</name>
    <dbReference type="NCBI Taxonomy" id="28002"/>
    <lineage>
        <taxon>Eukaryota</taxon>
        <taxon>Metamonada</taxon>
        <taxon>Diplomonadida</taxon>
        <taxon>Hexamitidae</taxon>
        <taxon>Hexamitinae</taxon>
        <taxon>Hexamita</taxon>
    </lineage>
</organism>
<dbReference type="PRINTS" id="PR00705">
    <property type="entry name" value="PAPAIN"/>
</dbReference>
<evidence type="ECO:0000256" key="1">
    <source>
        <dbReference type="ARBA" id="ARBA00008455"/>
    </source>
</evidence>
<dbReference type="GO" id="GO:0008234">
    <property type="term" value="F:cysteine-type peptidase activity"/>
    <property type="evidence" value="ECO:0007669"/>
    <property type="project" value="InterPro"/>
</dbReference>
<evidence type="ECO:0000313" key="4">
    <source>
        <dbReference type="EMBL" id="CAL6031461.1"/>
    </source>
</evidence>
<dbReference type="Proteomes" id="UP001642409">
    <property type="component" value="Unassembled WGS sequence"/>
</dbReference>
<dbReference type="EMBL" id="CATOUU010000960">
    <property type="protein sequence ID" value="CAI9962796.1"/>
    <property type="molecule type" value="Genomic_DNA"/>
</dbReference>
<dbReference type="InterPro" id="IPR013128">
    <property type="entry name" value="Peptidase_C1A"/>
</dbReference>
<dbReference type="GO" id="GO:0006508">
    <property type="term" value="P:proteolysis"/>
    <property type="evidence" value="ECO:0007669"/>
    <property type="project" value="InterPro"/>
</dbReference>
<dbReference type="InterPro" id="IPR025660">
    <property type="entry name" value="Pept_his_AS"/>
</dbReference>
<proteinExistence type="inferred from homology"/>
<dbReference type="PANTHER" id="PTHR12411">
    <property type="entry name" value="CYSTEINE PROTEASE FAMILY C1-RELATED"/>
    <property type="match status" value="1"/>
</dbReference>
<dbReference type="PROSITE" id="PS00639">
    <property type="entry name" value="THIOL_PROTEASE_HIS"/>
    <property type="match status" value="1"/>
</dbReference>
<keyword evidence="5" id="KW-1185">Reference proteome</keyword>
<protein>
    <submittedName>
        <fullName evidence="3">Cathepsin B</fullName>
    </submittedName>
    <submittedName>
        <fullName evidence="4">Cathepsin_B</fullName>
    </submittedName>
</protein>
<evidence type="ECO:0000313" key="3">
    <source>
        <dbReference type="EMBL" id="CAI9962796.1"/>
    </source>
</evidence>
<dbReference type="SUPFAM" id="SSF54001">
    <property type="entry name" value="Cysteine proteinases"/>
    <property type="match status" value="1"/>
</dbReference>
<dbReference type="Pfam" id="PF00112">
    <property type="entry name" value="Peptidase_C1"/>
    <property type="match status" value="1"/>
</dbReference>